<protein>
    <submittedName>
        <fullName evidence="2">Uncharacterized protein</fullName>
    </submittedName>
</protein>
<dbReference type="Proteomes" id="UP000299102">
    <property type="component" value="Unassembled WGS sequence"/>
</dbReference>
<sequence length="183" mass="20669">MSSPRALLQRPAATNACNYGGRVFQWGRVVRRERRRGYFEPVTNIVKTCYFTIIIQNYWSNPVTSAVLPYETLTRDYQHFCVIYPRAVAGGFGPAARHRRYPSSLSIPFKPCLCTKRDVFVKGPGAYIKRAASPRVTRRSIRSLCPRFHINELVAADVTAPPTPATTRPDLRPRRTCAPTAPT</sequence>
<accession>A0A4C1URP5</accession>
<gene>
    <name evidence="2" type="ORF">EVAR_22967_1</name>
</gene>
<evidence type="ECO:0000256" key="1">
    <source>
        <dbReference type="SAM" id="MobiDB-lite"/>
    </source>
</evidence>
<dbReference type="EMBL" id="BGZK01000208">
    <property type="protein sequence ID" value="GBP28504.1"/>
    <property type="molecule type" value="Genomic_DNA"/>
</dbReference>
<feature type="compositionally biased region" description="Low complexity" evidence="1">
    <location>
        <begin position="159"/>
        <end position="168"/>
    </location>
</feature>
<proteinExistence type="predicted"/>
<evidence type="ECO:0000313" key="3">
    <source>
        <dbReference type="Proteomes" id="UP000299102"/>
    </source>
</evidence>
<feature type="region of interest" description="Disordered" evidence="1">
    <location>
        <begin position="159"/>
        <end position="183"/>
    </location>
</feature>
<name>A0A4C1URP5_EUMVA</name>
<organism evidence="2 3">
    <name type="scientific">Eumeta variegata</name>
    <name type="common">Bagworm moth</name>
    <name type="synonym">Eumeta japonica</name>
    <dbReference type="NCBI Taxonomy" id="151549"/>
    <lineage>
        <taxon>Eukaryota</taxon>
        <taxon>Metazoa</taxon>
        <taxon>Ecdysozoa</taxon>
        <taxon>Arthropoda</taxon>
        <taxon>Hexapoda</taxon>
        <taxon>Insecta</taxon>
        <taxon>Pterygota</taxon>
        <taxon>Neoptera</taxon>
        <taxon>Endopterygota</taxon>
        <taxon>Lepidoptera</taxon>
        <taxon>Glossata</taxon>
        <taxon>Ditrysia</taxon>
        <taxon>Tineoidea</taxon>
        <taxon>Psychidae</taxon>
        <taxon>Oiketicinae</taxon>
        <taxon>Eumeta</taxon>
    </lineage>
</organism>
<reference evidence="2 3" key="1">
    <citation type="journal article" date="2019" name="Commun. Biol.">
        <title>The bagworm genome reveals a unique fibroin gene that provides high tensile strength.</title>
        <authorList>
            <person name="Kono N."/>
            <person name="Nakamura H."/>
            <person name="Ohtoshi R."/>
            <person name="Tomita M."/>
            <person name="Numata K."/>
            <person name="Arakawa K."/>
        </authorList>
    </citation>
    <scope>NUCLEOTIDE SEQUENCE [LARGE SCALE GENOMIC DNA]</scope>
</reference>
<comment type="caution">
    <text evidence="2">The sequence shown here is derived from an EMBL/GenBank/DDBJ whole genome shotgun (WGS) entry which is preliminary data.</text>
</comment>
<evidence type="ECO:0000313" key="2">
    <source>
        <dbReference type="EMBL" id="GBP28504.1"/>
    </source>
</evidence>
<dbReference type="AlphaFoldDB" id="A0A4C1URP5"/>
<keyword evidence="3" id="KW-1185">Reference proteome</keyword>